<dbReference type="Pfam" id="PF03083">
    <property type="entry name" value="MtN3_slv"/>
    <property type="match status" value="2"/>
</dbReference>
<feature type="transmembrane region" description="Helical" evidence="13">
    <location>
        <begin position="142"/>
        <end position="164"/>
    </location>
</feature>
<keyword evidence="15" id="KW-1185">Reference proteome</keyword>
<keyword evidence="7" id="KW-0762">Sugar transport</keyword>
<feature type="transmembrane region" description="Helical" evidence="13">
    <location>
        <begin position="170"/>
        <end position="189"/>
    </location>
</feature>
<dbReference type="Proteomes" id="UP000002729">
    <property type="component" value="Unassembled WGS sequence"/>
</dbReference>
<keyword evidence="8 13" id="KW-0812">Transmembrane</keyword>
<dbReference type="InParanoid" id="F0Y8L2"/>
<dbReference type="InterPro" id="IPR047664">
    <property type="entry name" value="SWEET"/>
</dbReference>
<dbReference type="AlphaFoldDB" id="F0Y8L2"/>
<feature type="non-terminal residue" evidence="14">
    <location>
        <position position="1"/>
    </location>
</feature>
<dbReference type="FunFam" id="1.20.1280.290:FF:000004">
    <property type="entry name" value="Sugar transporter SWEET"/>
    <property type="match status" value="1"/>
</dbReference>
<evidence type="ECO:0000313" key="15">
    <source>
        <dbReference type="Proteomes" id="UP000002729"/>
    </source>
</evidence>
<gene>
    <name evidence="14" type="ORF">AURANDRAFT_6053</name>
</gene>
<keyword evidence="6" id="KW-1003">Cell membrane</keyword>
<evidence type="ECO:0000256" key="11">
    <source>
        <dbReference type="ARBA" id="ARBA00023034"/>
    </source>
</evidence>
<evidence type="ECO:0000256" key="10">
    <source>
        <dbReference type="ARBA" id="ARBA00022989"/>
    </source>
</evidence>
<evidence type="ECO:0000256" key="3">
    <source>
        <dbReference type="ARBA" id="ARBA00007809"/>
    </source>
</evidence>
<comment type="similarity">
    <text evidence="3">Belongs to the SWEET sugar transporter family.</text>
</comment>
<keyword evidence="5" id="KW-0813">Transport</keyword>
<dbReference type="PANTHER" id="PTHR10791">
    <property type="entry name" value="RAG1-ACTIVATING PROTEIN 1"/>
    <property type="match status" value="1"/>
</dbReference>
<keyword evidence="9" id="KW-0677">Repeat</keyword>
<reference evidence="14 15" key="1">
    <citation type="journal article" date="2011" name="Proc. Natl. Acad. Sci. U.S.A.">
        <title>Niche of harmful alga Aureococcus anophagefferens revealed through ecogenomics.</title>
        <authorList>
            <person name="Gobler C.J."/>
            <person name="Berry D.L."/>
            <person name="Dyhrman S.T."/>
            <person name="Wilhelm S.W."/>
            <person name="Salamov A."/>
            <person name="Lobanov A.V."/>
            <person name="Zhang Y."/>
            <person name="Collier J.L."/>
            <person name="Wurch L.L."/>
            <person name="Kustka A.B."/>
            <person name="Dill B.D."/>
            <person name="Shah M."/>
            <person name="VerBerkmoes N.C."/>
            <person name="Kuo A."/>
            <person name="Terry A."/>
            <person name="Pangilinan J."/>
            <person name="Lindquist E.A."/>
            <person name="Lucas S."/>
            <person name="Paulsen I.T."/>
            <person name="Hattenrath-Lehmann T.K."/>
            <person name="Talmage S.C."/>
            <person name="Walker E.A."/>
            <person name="Koch F."/>
            <person name="Burson A.M."/>
            <person name="Marcoval M.A."/>
            <person name="Tang Y.Z."/>
            <person name="Lecleir G.R."/>
            <person name="Coyne K.J."/>
            <person name="Berg G.M."/>
            <person name="Bertrand E.M."/>
            <person name="Saito M.A."/>
            <person name="Gladyshev V.N."/>
            <person name="Grigoriev I.V."/>
        </authorList>
    </citation>
    <scope>NUCLEOTIDE SEQUENCE [LARGE SCALE GENOMIC DNA]</scope>
    <source>
        <strain evidence="15">CCMP 1984</strain>
    </source>
</reference>
<dbReference type="GO" id="GO:0000139">
    <property type="term" value="C:Golgi membrane"/>
    <property type="evidence" value="ECO:0007669"/>
    <property type="project" value="UniProtKB-SubCell"/>
</dbReference>
<feature type="non-terminal residue" evidence="14">
    <location>
        <position position="196"/>
    </location>
</feature>
<evidence type="ECO:0000313" key="14">
    <source>
        <dbReference type="EMBL" id="EGB08627.1"/>
    </source>
</evidence>
<dbReference type="KEGG" id="aaf:AURANDRAFT_6053"/>
<feature type="transmembrane region" description="Helical" evidence="13">
    <location>
        <begin position="54"/>
        <end position="75"/>
    </location>
</feature>
<dbReference type="InterPro" id="IPR004316">
    <property type="entry name" value="SWEET_rpt"/>
</dbReference>
<comment type="subcellular location">
    <subcellularLocation>
        <location evidence="1">Cell membrane</location>
        <topology evidence="1">Multi-pass membrane protein</topology>
    </subcellularLocation>
    <subcellularLocation>
        <location evidence="2">Golgi apparatus membrane</location>
        <topology evidence="2">Multi-pass membrane protein</topology>
    </subcellularLocation>
</comment>
<evidence type="ECO:0000256" key="1">
    <source>
        <dbReference type="ARBA" id="ARBA00004651"/>
    </source>
</evidence>
<evidence type="ECO:0000256" key="13">
    <source>
        <dbReference type="SAM" id="Phobius"/>
    </source>
</evidence>
<evidence type="ECO:0000256" key="9">
    <source>
        <dbReference type="ARBA" id="ARBA00022737"/>
    </source>
</evidence>
<keyword evidence="12 13" id="KW-0472">Membrane</keyword>
<evidence type="ECO:0000256" key="8">
    <source>
        <dbReference type="ARBA" id="ARBA00022692"/>
    </source>
</evidence>
<evidence type="ECO:0000256" key="4">
    <source>
        <dbReference type="ARBA" id="ARBA00021741"/>
    </source>
</evidence>
<keyword evidence="10 13" id="KW-1133">Transmembrane helix</keyword>
<evidence type="ECO:0000256" key="7">
    <source>
        <dbReference type="ARBA" id="ARBA00022597"/>
    </source>
</evidence>
<dbReference type="Gene3D" id="1.20.1280.290">
    <property type="match status" value="2"/>
</dbReference>
<evidence type="ECO:0000256" key="5">
    <source>
        <dbReference type="ARBA" id="ARBA00022448"/>
    </source>
</evidence>
<dbReference type="PANTHER" id="PTHR10791:SF30">
    <property type="entry name" value="SUGAR TRANSPORTER SWEET1"/>
    <property type="match status" value="1"/>
</dbReference>
<feature type="transmembrane region" description="Helical" evidence="13">
    <location>
        <begin position="109"/>
        <end position="130"/>
    </location>
</feature>
<dbReference type="GO" id="GO:0005886">
    <property type="term" value="C:plasma membrane"/>
    <property type="evidence" value="ECO:0007669"/>
    <property type="project" value="UniProtKB-SubCell"/>
</dbReference>
<dbReference type="GeneID" id="20223051"/>
<dbReference type="OrthoDB" id="409725at2759"/>
<evidence type="ECO:0000256" key="12">
    <source>
        <dbReference type="ARBA" id="ARBA00023136"/>
    </source>
</evidence>
<name>F0Y8L2_AURAN</name>
<feature type="transmembrane region" description="Helical" evidence="13">
    <location>
        <begin position="23"/>
        <end position="42"/>
    </location>
</feature>
<evidence type="ECO:0000256" key="6">
    <source>
        <dbReference type="ARBA" id="ARBA00022475"/>
    </source>
</evidence>
<accession>F0Y8L2</accession>
<dbReference type="eggNOG" id="KOG1623">
    <property type="taxonomic scope" value="Eukaryota"/>
</dbReference>
<dbReference type="GO" id="GO:0051119">
    <property type="term" value="F:sugar transmembrane transporter activity"/>
    <property type="evidence" value="ECO:0007669"/>
    <property type="project" value="InterPro"/>
</dbReference>
<evidence type="ECO:0000256" key="2">
    <source>
        <dbReference type="ARBA" id="ARBA00004653"/>
    </source>
</evidence>
<protein>
    <recommendedName>
        <fullName evidence="4">Sugar transporter SWEET1</fullName>
    </recommendedName>
</protein>
<organism evidence="15">
    <name type="scientific">Aureococcus anophagefferens</name>
    <name type="common">Harmful bloom alga</name>
    <dbReference type="NCBI Taxonomy" id="44056"/>
    <lineage>
        <taxon>Eukaryota</taxon>
        <taxon>Sar</taxon>
        <taxon>Stramenopiles</taxon>
        <taxon>Ochrophyta</taxon>
        <taxon>Pelagophyceae</taxon>
        <taxon>Pelagomonadales</taxon>
        <taxon>Pelagomonadaceae</taxon>
        <taxon>Aureococcus</taxon>
    </lineage>
</organism>
<dbReference type="RefSeq" id="XP_009036453.1">
    <property type="nucleotide sequence ID" value="XM_009038205.1"/>
</dbReference>
<proteinExistence type="inferred from homology"/>
<sequence length="196" mass="20357">LFLSPLATFRRIAKEGEVRDFDYAPYVASLMNCALWTTYAVITPGRLQPLAGGPPLAAAVATVVAVDALACLLAARVGAPKLPGDNRAASVIGSAPRRRVAGAFVRAHLVPSVGVAAVMNVLMYAAPLNVARVVVATESVEFMPLGLTLGTLACSVSWTTYALLVGDATILAPNVLGDVLGVAQVLLYARYARAKP</sequence>
<dbReference type="EMBL" id="GL833127">
    <property type="protein sequence ID" value="EGB08627.1"/>
    <property type="molecule type" value="Genomic_DNA"/>
</dbReference>
<keyword evidence="11" id="KW-0333">Golgi apparatus</keyword>